<dbReference type="EMBL" id="JBDFQZ010000002">
    <property type="protein sequence ID" value="KAK9749826.1"/>
    <property type="molecule type" value="Genomic_DNA"/>
</dbReference>
<gene>
    <name evidence="2" type="ORF">RND81_02G153400</name>
</gene>
<sequence>MILINGFFYYSRPSPMDVLYEEQEFQMNNSYNGKCIYEWNIDGQTDNQIYNQVHRMLIISGVKPLLITDGIKMHFFVELWNSLNLVVLIGKLNLLMAYPICSLKE</sequence>
<organism evidence="2 3">
    <name type="scientific">Saponaria officinalis</name>
    <name type="common">Common soapwort</name>
    <name type="synonym">Lychnis saponaria</name>
    <dbReference type="NCBI Taxonomy" id="3572"/>
    <lineage>
        <taxon>Eukaryota</taxon>
        <taxon>Viridiplantae</taxon>
        <taxon>Streptophyta</taxon>
        <taxon>Embryophyta</taxon>
        <taxon>Tracheophyta</taxon>
        <taxon>Spermatophyta</taxon>
        <taxon>Magnoliopsida</taxon>
        <taxon>eudicotyledons</taxon>
        <taxon>Gunneridae</taxon>
        <taxon>Pentapetalae</taxon>
        <taxon>Caryophyllales</taxon>
        <taxon>Caryophyllaceae</taxon>
        <taxon>Caryophylleae</taxon>
        <taxon>Saponaria</taxon>
    </lineage>
</organism>
<dbReference type="AlphaFoldDB" id="A0AAW1MVH8"/>
<dbReference type="InterPro" id="IPR056648">
    <property type="entry name" value="DUF7746"/>
</dbReference>
<feature type="domain" description="DUF7746" evidence="1">
    <location>
        <begin position="31"/>
        <end position="60"/>
    </location>
</feature>
<reference evidence="2" key="1">
    <citation type="submission" date="2024-03" db="EMBL/GenBank/DDBJ databases">
        <title>WGS assembly of Saponaria officinalis var. Norfolk2.</title>
        <authorList>
            <person name="Jenkins J."/>
            <person name="Shu S."/>
            <person name="Grimwood J."/>
            <person name="Barry K."/>
            <person name="Goodstein D."/>
            <person name="Schmutz J."/>
            <person name="Leebens-Mack J."/>
            <person name="Osbourn A."/>
        </authorList>
    </citation>
    <scope>NUCLEOTIDE SEQUENCE [LARGE SCALE GENOMIC DNA]</scope>
    <source>
        <strain evidence="2">JIC</strain>
    </source>
</reference>
<accession>A0AAW1MVH8</accession>
<protein>
    <recommendedName>
        <fullName evidence="1">DUF7746 domain-containing protein</fullName>
    </recommendedName>
</protein>
<comment type="caution">
    <text evidence="2">The sequence shown here is derived from an EMBL/GenBank/DDBJ whole genome shotgun (WGS) entry which is preliminary data.</text>
</comment>
<dbReference type="Proteomes" id="UP001443914">
    <property type="component" value="Unassembled WGS sequence"/>
</dbReference>
<keyword evidence="3" id="KW-1185">Reference proteome</keyword>
<evidence type="ECO:0000313" key="3">
    <source>
        <dbReference type="Proteomes" id="UP001443914"/>
    </source>
</evidence>
<evidence type="ECO:0000313" key="2">
    <source>
        <dbReference type="EMBL" id="KAK9749826.1"/>
    </source>
</evidence>
<dbReference type="Pfam" id="PF24925">
    <property type="entry name" value="DUF7746"/>
    <property type="match status" value="1"/>
</dbReference>
<evidence type="ECO:0000259" key="1">
    <source>
        <dbReference type="Pfam" id="PF24925"/>
    </source>
</evidence>
<proteinExistence type="predicted"/>
<name>A0AAW1MVH8_SAPOF</name>